<name>A0A420FWM3_9SPHI</name>
<dbReference type="InterPro" id="IPR046918">
    <property type="entry name" value="ABC-3C_CTD2"/>
</dbReference>
<organism evidence="2 3">
    <name type="scientific">Sphingobacterium siyangense</name>
    <dbReference type="NCBI Taxonomy" id="459529"/>
    <lineage>
        <taxon>Bacteria</taxon>
        <taxon>Pseudomonadati</taxon>
        <taxon>Bacteroidota</taxon>
        <taxon>Sphingobacteriia</taxon>
        <taxon>Sphingobacteriales</taxon>
        <taxon>Sphingobacteriaceae</taxon>
        <taxon>Sphingobacterium</taxon>
    </lineage>
</organism>
<dbReference type="AlphaFoldDB" id="A0A420FWM3"/>
<evidence type="ECO:0000313" key="2">
    <source>
        <dbReference type="EMBL" id="RKF37366.1"/>
    </source>
</evidence>
<feature type="domain" description="ABC-three component systems C-terminal" evidence="1">
    <location>
        <begin position="281"/>
        <end position="594"/>
    </location>
</feature>
<gene>
    <name evidence="2" type="ORF">BCY89_06965</name>
</gene>
<comment type="caution">
    <text evidence="2">The sequence shown here is derived from an EMBL/GenBank/DDBJ whole genome shotgun (WGS) entry which is preliminary data.</text>
</comment>
<sequence length="612" mass="69898">MQPKISLLRSDNYAVIWGTNQIALLLSNFLSGRDHILEIGSEQGDIEIWDDIILKHKNNIIEHVQIKRQTSDFDSTGACIRDVLTKDINKGKLRKLTPFDETMKALAEYYLPIISSGEADYKKFKLVLPDNSVKIKKDFTVRDFKNFCSVIKENSTPEGLCEMQKKDNNILKSFHWLTTWCGFTDWNHILMAFKKLEPLIVGEEIDLENSTKQNLDPYFIDFPTVRGVIENLFRNNSTAPNSLTPRFLLNQLSGYLKPEIDKWTQYSRKSNSWMKSGIHDTNDIESPQVIVNGLWNENASSILKVHIDNSLELCSISTALLRLAIHFTGGNRLQAVGTNSLKISVTNQVGGTLGSHVNDCNNLPFLEYTPFENLSGCNLASFLDQEKEAEKLHQEMNNLTFQKVADLVIKKIIVIGSVEIKEAAIKRWEIWKEEIDFNVLCTQMMRPQIEGESIEVRFRIGPKTAHILAHGIFFLLVVSLGYDPYDNRFELINEKKIISNALEWWSGPSRQSRRVRSMSDTDIVEMIKDEKGDCVVLSGTSSSLSEIYETSLAEDFLESQDLTKTLRSKIIFTNSFKIKRELKSGNLESLHKLIKNDIDNHLNNIDKIIENI</sequence>
<dbReference type="RefSeq" id="WP_120334400.1">
    <property type="nucleotide sequence ID" value="NZ_MCAQ01000012.1"/>
</dbReference>
<protein>
    <recommendedName>
        <fullName evidence="1">ABC-three component systems C-terminal domain-containing protein</fullName>
    </recommendedName>
</protein>
<dbReference type="Proteomes" id="UP000286402">
    <property type="component" value="Unassembled WGS sequence"/>
</dbReference>
<reference evidence="2 3" key="1">
    <citation type="submission" date="2016-07" db="EMBL/GenBank/DDBJ databases">
        <title>Genome analysis of Sphingobacterium siyangense T12B17.</title>
        <authorList>
            <person name="Xu D."/>
            <person name="Su Y."/>
            <person name="Zheng S."/>
        </authorList>
    </citation>
    <scope>NUCLEOTIDE SEQUENCE [LARGE SCALE GENOMIC DNA]</scope>
    <source>
        <strain evidence="2 3">T12B17</strain>
    </source>
</reference>
<dbReference type="EMBL" id="MCAQ01000012">
    <property type="protein sequence ID" value="RKF37366.1"/>
    <property type="molecule type" value="Genomic_DNA"/>
</dbReference>
<proteinExistence type="predicted"/>
<accession>A0A420FWM3</accession>
<evidence type="ECO:0000259" key="1">
    <source>
        <dbReference type="Pfam" id="PF20278"/>
    </source>
</evidence>
<dbReference type="Pfam" id="PF20278">
    <property type="entry name" value="CTD2"/>
    <property type="match status" value="1"/>
</dbReference>
<keyword evidence="3" id="KW-1185">Reference proteome</keyword>
<evidence type="ECO:0000313" key="3">
    <source>
        <dbReference type="Proteomes" id="UP000286402"/>
    </source>
</evidence>